<protein>
    <submittedName>
        <fullName evidence="1">Uncharacterized protein</fullName>
    </submittedName>
</protein>
<dbReference type="EMBL" id="JAUCMM010000002">
    <property type="protein sequence ID" value="MDM7887702.1"/>
    <property type="molecule type" value="Genomic_DNA"/>
</dbReference>
<proteinExistence type="predicted"/>
<gene>
    <name evidence="1" type="ORF">QUG98_04465</name>
</gene>
<evidence type="ECO:0000313" key="1">
    <source>
        <dbReference type="EMBL" id="MDM7887702.1"/>
    </source>
</evidence>
<dbReference type="Pfam" id="PF14350">
    <property type="entry name" value="Beta_protein"/>
    <property type="match status" value="1"/>
</dbReference>
<reference evidence="1 2" key="1">
    <citation type="submission" date="2023-06" db="EMBL/GenBank/DDBJ databases">
        <authorList>
            <person name="Feng G."/>
            <person name="Li J."/>
            <person name="Zhu H."/>
        </authorList>
    </citation>
    <scope>NUCLEOTIDE SEQUENCE [LARGE SCALE GENOMIC DNA]</scope>
    <source>
        <strain evidence="1 2">RHCJP20</strain>
    </source>
</reference>
<comment type="caution">
    <text evidence="1">The sequence shown here is derived from an EMBL/GenBank/DDBJ whole genome shotgun (WGS) entry which is preliminary data.</text>
</comment>
<name>A0ABT7TFL3_9MICO</name>
<dbReference type="Proteomes" id="UP001235720">
    <property type="component" value="Unassembled WGS sequence"/>
</dbReference>
<dbReference type="InterPro" id="IPR025683">
    <property type="entry name" value="Protein_beta"/>
</dbReference>
<dbReference type="RefSeq" id="WP_289469417.1">
    <property type="nucleotide sequence ID" value="NZ_JAUCMM010000002.1"/>
</dbReference>
<organism evidence="1 2">
    <name type="scientific">Curtobacterium subtropicum</name>
    <dbReference type="NCBI Taxonomy" id="3055138"/>
    <lineage>
        <taxon>Bacteria</taxon>
        <taxon>Bacillati</taxon>
        <taxon>Actinomycetota</taxon>
        <taxon>Actinomycetes</taxon>
        <taxon>Micrococcales</taxon>
        <taxon>Microbacteriaceae</taxon>
        <taxon>Curtobacterium</taxon>
    </lineage>
</organism>
<accession>A0ABT7TFL3</accession>
<sequence>MPRTYRPFLVAKRGETTALSGLASWSQFEPVLRVPSREKDWQSGGFMKSLEAHVDAVIERIVAAAGSHPVFVDIAPLGTESPVHGVHPMAWILEEASRLGVPVKPLVRSTSSSAVLAAARAHHAATQAGVGVYVGVEDWETGANASGRSLIASVGILDGDIDVFADAGPAPTTATPGDIDQEVDALVAGHTFRSVSVGSAGFVSTRALPRGISLHDRVDFTTWQSTYGIRAGLAKTPIDFFDYGIENPWFAPEEVNPAFLSISALLRYTAGTAWVLTKGVDLYKGPGGSSRGGAALIPALTALAHHPLYKDVVVTDADAWIDDVVAGSSGVTPGNPEAWRRWGTLRHVSVTVSQVSSLA</sequence>
<evidence type="ECO:0000313" key="2">
    <source>
        <dbReference type="Proteomes" id="UP001235720"/>
    </source>
</evidence>
<keyword evidence="2" id="KW-1185">Reference proteome</keyword>